<name>A0A8J3N3B8_9CHLR</name>
<keyword evidence="2" id="KW-1185">Reference proteome</keyword>
<comment type="caution">
    <text evidence="1">The sequence shown here is derived from an EMBL/GenBank/DDBJ whole genome shotgun (WGS) entry which is preliminary data.</text>
</comment>
<dbReference type="AlphaFoldDB" id="A0A8J3N3B8"/>
<gene>
    <name evidence="1" type="ORF">KSF_069400</name>
</gene>
<evidence type="ECO:0000313" key="1">
    <source>
        <dbReference type="EMBL" id="GHO96892.1"/>
    </source>
</evidence>
<dbReference type="Pfam" id="PF01547">
    <property type="entry name" value="SBP_bac_1"/>
    <property type="match status" value="1"/>
</dbReference>
<accession>A0A8J3N3B8</accession>
<dbReference type="PANTHER" id="PTHR43649:SF32">
    <property type="entry name" value="SUGAR BINDING SECRETED PROTEIN"/>
    <property type="match status" value="1"/>
</dbReference>
<protein>
    <submittedName>
        <fullName evidence="1">Sugar ABC transporter substrate-binding protein</fullName>
    </submittedName>
</protein>
<proteinExistence type="predicted"/>
<dbReference type="Gene3D" id="3.40.190.10">
    <property type="entry name" value="Periplasmic binding protein-like II"/>
    <property type="match status" value="1"/>
</dbReference>
<dbReference type="InterPro" id="IPR050490">
    <property type="entry name" value="Bact_solute-bd_prot1"/>
</dbReference>
<dbReference type="PANTHER" id="PTHR43649">
    <property type="entry name" value="ARABINOSE-BINDING PROTEIN-RELATED"/>
    <property type="match status" value="1"/>
</dbReference>
<evidence type="ECO:0000313" key="2">
    <source>
        <dbReference type="Proteomes" id="UP000597444"/>
    </source>
</evidence>
<organism evidence="1 2">
    <name type="scientific">Reticulibacter mediterranei</name>
    <dbReference type="NCBI Taxonomy" id="2778369"/>
    <lineage>
        <taxon>Bacteria</taxon>
        <taxon>Bacillati</taxon>
        <taxon>Chloroflexota</taxon>
        <taxon>Ktedonobacteria</taxon>
        <taxon>Ktedonobacterales</taxon>
        <taxon>Reticulibacteraceae</taxon>
        <taxon>Reticulibacter</taxon>
    </lineage>
</organism>
<dbReference type="InterPro" id="IPR006059">
    <property type="entry name" value="SBP"/>
</dbReference>
<reference evidence="1" key="1">
    <citation type="submission" date="2020-10" db="EMBL/GenBank/DDBJ databases">
        <title>Taxonomic study of unclassified bacteria belonging to the class Ktedonobacteria.</title>
        <authorList>
            <person name="Yabe S."/>
            <person name="Wang C.M."/>
            <person name="Zheng Y."/>
            <person name="Sakai Y."/>
            <person name="Cavaletti L."/>
            <person name="Monciardini P."/>
            <person name="Donadio S."/>
        </authorList>
    </citation>
    <scope>NUCLEOTIDE SEQUENCE</scope>
    <source>
        <strain evidence="1">ID150040</strain>
    </source>
</reference>
<dbReference type="EMBL" id="BNJK01000001">
    <property type="protein sequence ID" value="GHO96892.1"/>
    <property type="molecule type" value="Genomic_DNA"/>
</dbReference>
<dbReference type="SUPFAM" id="SSF53850">
    <property type="entry name" value="Periplasmic binding protein-like II"/>
    <property type="match status" value="1"/>
</dbReference>
<sequence>MTLAACGESANANGKIQLKLWYWNRSIDDDLIAAVNKQFPNIELRAEKITDYDNKVRTSMAGHYGVPDIMGINDNIATYFPAEDQFVDLRTLGADEVKSQYLEWKWNLGVTPDGKMIGFPMDTGPTALFYRADLFEKAGLPSDPAAVAAQFKTWDDYLQAAVKYKEAMNGKSFMIDNASTVYGQILAQSVKRYFTTSNQYIGNDDHIKQMWNEATKAAQEGVTAKIQNWTPAWNQAANNGQIASFVGASWMKQVLQEAAPDTAGKWRITYAPGGAGNSGGSFLGITKYSQHPKEAFEVIKWLQSSANQVTGYKALQLYPSAISALDDPGLHQKEAFYGGQDTTTIFSDVAKRVPLTYHGPDEGLVGTPVTDQLSLVEFQNKNPNQAWNDAQQTAQRELLR</sequence>
<dbReference type="Proteomes" id="UP000597444">
    <property type="component" value="Unassembled WGS sequence"/>
</dbReference>